<dbReference type="Pfam" id="PF07971">
    <property type="entry name" value="Glyco_hydro_92"/>
    <property type="match status" value="1"/>
</dbReference>
<dbReference type="AlphaFoldDB" id="A0A8J3JE11"/>
<feature type="compositionally biased region" description="Basic and acidic residues" evidence="1">
    <location>
        <begin position="276"/>
        <end position="292"/>
    </location>
</feature>
<feature type="region of interest" description="Disordered" evidence="1">
    <location>
        <begin position="789"/>
        <end position="818"/>
    </location>
</feature>
<dbReference type="NCBIfam" id="NF035929">
    <property type="entry name" value="lectin_1"/>
    <property type="match status" value="1"/>
</dbReference>
<dbReference type="Gene3D" id="2.70.98.10">
    <property type="match status" value="1"/>
</dbReference>
<reference evidence="5" key="1">
    <citation type="submission" date="2021-01" db="EMBL/GenBank/DDBJ databases">
        <title>Whole genome shotgun sequence of Actinocatenispora rupis NBRC 107355.</title>
        <authorList>
            <person name="Komaki H."/>
            <person name="Tamura T."/>
        </authorList>
    </citation>
    <scope>NUCLEOTIDE SEQUENCE</scope>
    <source>
        <strain evidence="5">NBRC 107355</strain>
    </source>
</reference>
<dbReference type="PANTHER" id="PTHR12143">
    <property type="entry name" value="PEPTIDE N-GLYCANASE PNGASE -RELATED"/>
    <property type="match status" value="1"/>
</dbReference>
<dbReference type="InterPro" id="IPR014718">
    <property type="entry name" value="GH-type_carb-bd"/>
</dbReference>
<feature type="chain" id="PRO_5035284232" evidence="2">
    <location>
        <begin position="30"/>
        <end position="1103"/>
    </location>
</feature>
<evidence type="ECO:0000313" key="5">
    <source>
        <dbReference type="EMBL" id="GID14757.1"/>
    </source>
</evidence>
<dbReference type="InterPro" id="IPR050883">
    <property type="entry name" value="PNGase"/>
</dbReference>
<evidence type="ECO:0000313" key="6">
    <source>
        <dbReference type="Proteomes" id="UP000612808"/>
    </source>
</evidence>
<dbReference type="GO" id="GO:0005829">
    <property type="term" value="C:cytosol"/>
    <property type="evidence" value="ECO:0007669"/>
    <property type="project" value="TreeGrafter"/>
</dbReference>
<feature type="domain" description="Glycosyl hydrolase family 92 N-terminal" evidence="4">
    <location>
        <begin position="40"/>
        <end position="324"/>
    </location>
</feature>
<evidence type="ECO:0000259" key="3">
    <source>
        <dbReference type="Pfam" id="PF07971"/>
    </source>
</evidence>
<dbReference type="InterPro" id="IPR008928">
    <property type="entry name" value="6-hairpin_glycosidase_sf"/>
</dbReference>
<dbReference type="SUPFAM" id="SSF48208">
    <property type="entry name" value="Six-hairpin glycosidases"/>
    <property type="match status" value="1"/>
</dbReference>
<name>A0A8J3JE11_9ACTN</name>
<dbReference type="InterPro" id="IPR012939">
    <property type="entry name" value="Glyco_hydro_92"/>
</dbReference>
<dbReference type="Gene3D" id="1.20.1610.10">
    <property type="entry name" value="alpha-1,2-mannosidases domains"/>
    <property type="match status" value="1"/>
</dbReference>
<dbReference type="GO" id="GO:0006516">
    <property type="term" value="P:glycoprotein catabolic process"/>
    <property type="evidence" value="ECO:0007669"/>
    <property type="project" value="TreeGrafter"/>
</dbReference>
<dbReference type="Gene3D" id="1.20.1050.60">
    <property type="entry name" value="alpha-1,2-mannosidase"/>
    <property type="match status" value="1"/>
</dbReference>
<gene>
    <name evidence="5" type="ORF">Aru02nite_56460</name>
</gene>
<dbReference type="Pfam" id="PF17678">
    <property type="entry name" value="Glyco_hydro_92N"/>
    <property type="match status" value="1"/>
</dbReference>
<evidence type="ECO:0000259" key="4">
    <source>
        <dbReference type="Pfam" id="PF17678"/>
    </source>
</evidence>
<feature type="compositionally biased region" description="Polar residues" evidence="1">
    <location>
        <begin position="806"/>
        <end position="817"/>
    </location>
</feature>
<comment type="caution">
    <text evidence="5">The sequence shown here is derived from an EMBL/GenBank/DDBJ whole genome shotgun (WGS) entry which is preliminary data.</text>
</comment>
<dbReference type="Proteomes" id="UP000612808">
    <property type="component" value="Unassembled WGS sequence"/>
</dbReference>
<feature type="signal peptide" evidence="2">
    <location>
        <begin position="1"/>
        <end position="29"/>
    </location>
</feature>
<dbReference type="GO" id="GO:0005975">
    <property type="term" value="P:carbohydrate metabolic process"/>
    <property type="evidence" value="ECO:0007669"/>
    <property type="project" value="InterPro"/>
</dbReference>
<evidence type="ECO:0000256" key="1">
    <source>
        <dbReference type="SAM" id="MobiDB-lite"/>
    </source>
</evidence>
<dbReference type="Gene3D" id="3.30.2080.10">
    <property type="entry name" value="GH92 mannosidase domain"/>
    <property type="match status" value="1"/>
</dbReference>
<dbReference type="InterPro" id="IPR005887">
    <property type="entry name" value="GH92_a_mannosidase_put"/>
</dbReference>
<feature type="domain" description="Glycosyl hydrolase family 92" evidence="3">
    <location>
        <begin position="330"/>
        <end position="787"/>
    </location>
</feature>
<dbReference type="RefSeq" id="WP_203662679.1">
    <property type="nucleotide sequence ID" value="NZ_BAAAZM010000012.1"/>
</dbReference>
<dbReference type="EMBL" id="BOMB01000033">
    <property type="protein sequence ID" value="GID14757.1"/>
    <property type="molecule type" value="Genomic_DNA"/>
</dbReference>
<dbReference type="NCBIfam" id="TIGR01180">
    <property type="entry name" value="aman2_put"/>
    <property type="match status" value="1"/>
</dbReference>
<evidence type="ECO:0000256" key="2">
    <source>
        <dbReference type="SAM" id="SignalP"/>
    </source>
</evidence>
<keyword evidence="6" id="KW-1185">Reference proteome</keyword>
<dbReference type="GO" id="GO:0030246">
    <property type="term" value="F:carbohydrate binding"/>
    <property type="evidence" value="ECO:0007669"/>
    <property type="project" value="InterPro"/>
</dbReference>
<dbReference type="PANTHER" id="PTHR12143:SF39">
    <property type="entry name" value="SECRETED PROTEIN"/>
    <property type="match status" value="1"/>
</dbReference>
<keyword evidence="2" id="KW-0732">Signal</keyword>
<feature type="region of interest" description="Disordered" evidence="1">
    <location>
        <begin position="244"/>
        <end position="303"/>
    </location>
</feature>
<dbReference type="InterPro" id="IPR041371">
    <property type="entry name" value="GH92_N"/>
</dbReference>
<protein>
    <submittedName>
        <fullName evidence="5">Alpha-1,2-mannosidase</fullName>
    </submittedName>
</protein>
<dbReference type="GO" id="GO:0000224">
    <property type="term" value="F:peptide-N4-(N-acetyl-beta-glucosaminyl)asparagine amidase activity"/>
    <property type="evidence" value="ECO:0007669"/>
    <property type="project" value="TreeGrafter"/>
</dbReference>
<organism evidence="5 6">
    <name type="scientific">Actinocatenispora rupis</name>
    <dbReference type="NCBI Taxonomy" id="519421"/>
    <lineage>
        <taxon>Bacteria</taxon>
        <taxon>Bacillati</taxon>
        <taxon>Actinomycetota</taxon>
        <taxon>Actinomycetes</taxon>
        <taxon>Micromonosporales</taxon>
        <taxon>Micromonosporaceae</taxon>
        <taxon>Actinocatenispora</taxon>
    </lineage>
</organism>
<dbReference type="FunFam" id="3.30.2080.10:FF:000001">
    <property type="entry name" value="Alpha-1,2-mannosidase subfamily"/>
    <property type="match status" value="1"/>
</dbReference>
<sequence>MRLRTRRRAALVALGTLAAVLPFAGTANAAPAPVADPASLVNPLIGTSGAVDTFPGADAPFGMVQWSPDTSPHRTDGGGYEYDDTNLLGYSLTHISGPCCGALGDVPILPTVGDIGTKPGSTTDTYSHINERATAGSYTVTQGSGVTTTLSATTRAGIGTFAFPRTSKANLLLKVSGSASTVDGTSATVVGDREVTGSVTSGHFCGQSSTRERDYTLHFDITFDRPFSAYGTWQDGDVAAQDRTLSQHATKATPKPTAPADARPHGAATKPFHGTAKPDFRAPVRDAPRAHDSATPTAATGPGGVYLTFDATGDQTVTAKVGISFTSDANAKANLATEIPGWNLGAVRRQTHDAWNALLKRIAVAGGSTAQQQQFYTALYHVLLHPNVFSDVNGQYTGSDGAVHQAAAGHQEYANYSGWDIYRSQVQLASIVAPKQTSDSIRSMLDDYGQSGTMPKWSLANGESYVMVGDPADPIIAGAYAFGARDFDRQHALAAMVDEATNPNNVRPGQAELDSYGYLPYDLKYGCCNFYGPVSTQLEYDSADYAIAAYAKALGKSDTYTRFATRSQNWQNTFNAGSGYVQAKQSDGQFVAGFSPGTGTGMVEGTAAQYTPMVPHNLRALILAKGGDAAYEKYLDSLFTSIDHPGPTNAGLSNEPSIEIPWEYDYVGAPWKTQQVVREAQQKLYFDAPVGQFGNDDLGAMSSWYVFSELGMYPETPGTDILTLGSPVFPKAVVTLPNGKTLTISAPNATTENMYVHGLTVNGTASQRPWLRYADLAGGGTLGYDLAATPDKDWGADPADAPPSDGTGQQSTFTAASPSDGLVVAPGGHDTLTVSVTNVSDSPMSVRWTGSGDGVTLSPTSGSFDVPARSTGSAPVTVTAGQTEGRYTVTFGLTTADGTALAPASAHLSVAKPGELWPYYTNAGVSDDGKASSASLDTSGYAYSAQALAANGLTPGGTVHAGGVTYTWPDAASGELDNIEASGQTVPLTAPAGATRLGLLGSGTNADASGAVGDLVVHYTDGSTQTLTLGFSDWTLGAGGYDPLPGDTTVATMAYRNATNGTSEKVTTYVFATSGALTAGKTVASVTLPSPSATMHVFAIGLG</sequence>
<proteinExistence type="predicted"/>
<accession>A0A8J3JE11</accession>
<feature type="compositionally biased region" description="Low complexity" evidence="1">
    <location>
        <begin position="249"/>
        <end position="260"/>
    </location>
</feature>